<comment type="caution">
    <text evidence="1">The sequence shown here is derived from an EMBL/GenBank/DDBJ whole genome shotgun (WGS) entry which is preliminary data.</text>
</comment>
<dbReference type="AlphaFoldDB" id="A0A4R8A016"/>
<keyword evidence="2" id="KW-1185">Reference proteome</keyword>
<dbReference type="EMBL" id="SODF01000001">
    <property type="protein sequence ID" value="TDW21390.1"/>
    <property type="molecule type" value="Genomic_DNA"/>
</dbReference>
<accession>A0A4R8A016</accession>
<evidence type="ECO:0008006" key="3">
    <source>
        <dbReference type="Google" id="ProtNLM"/>
    </source>
</evidence>
<reference evidence="1 2" key="1">
    <citation type="submission" date="2019-03" db="EMBL/GenBank/DDBJ databases">
        <title>Genomic Encyclopedia of Type Strains, Phase III (KMG-III): the genomes of soil and plant-associated and newly described type strains.</title>
        <authorList>
            <person name="Whitman W."/>
        </authorList>
    </citation>
    <scope>NUCLEOTIDE SEQUENCE [LARGE SCALE GENOMIC DNA]</scope>
    <source>
        <strain evidence="1 2">VKM Ac-2570</strain>
    </source>
</reference>
<dbReference type="Proteomes" id="UP000295447">
    <property type="component" value="Unassembled WGS sequence"/>
</dbReference>
<dbReference type="InterPro" id="IPR011008">
    <property type="entry name" value="Dimeric_a/b-barrel"/>
</dbReference>
<gene>
    <name evidence="1" type="ORF">EV650_0213</name>
</gene>
<evidence type="ECO:0000313" key="1">
    <source>
        <dbReference type="EMBL" id="TDW21390.1"/>
    </source>
</evidence>
<name>A0A4R8A016_9ACTN</name>
<proteinExistence type="predicted"/>
<evidence type="ECO:0000313" key="2">
    <source>
        <dbReference type="Proteomes" id="UP000295447"/>
    </source>
</evidence>
<sequence length="108" mass="12161">MWRGWIPTEKAAEYVEIVERTGMAGYRRTPGNEGAQILTRDLGDGRTEIITLSWWTDLDQIRAFAGDDIDRARYYPEDDDYLVEREATVAHFEVASPPGSDVLAEPAG</sequence>
<organism evidence="1 2">
    <name type="scientific">Kribbella kalugense</name>
    <dbReference type="NCBI Taxonomy" id="2512221"/>
    <lineage>
        <taxon>Bacteria</taxon>
        <taxon>Bacillati</taxon>
        <taxon>Actinomycetota</taxon>
        <taxon>Actinomycetes</taxon>
        <taxon>Propionibacteriales</taxon>
        <taxon>Kribbellaceae</taxon>
        <taxon>Kribbella</taxon>
    </lineage>
</organism>
<dbReference type="SUPFAM" id="SSF54909">
    <property type="entry name" value="Dimeric alpha+beta barrel"/>
    <property type="match status" value="1"/>
</dbReference>
<protein>
    <recommendedName>
        <fullName evidence="3">Antibiotic biosynthesis monooxygenase</fullName>
    </recommendedName>
</protein>